<accession>A0A0S4LKK2</accession>
<evidence type="ECO:0000313" key="3">
    <source>
        <dbReference type="Proteomes" id="UP000198736"/>
    </source>
</evidence>
<dbReference type="EMBL" id="CZPZ01000016">
    <property type="protein sequence ID" value="CUS36459.1"/>
    <property type="molecule type" value="Genomic_DNA"/>
</dbReference>
<evidence type="ECO:0000313" key="2">
    <source>
        <dbReference type="EMBL" id="CUS36459.1"/>
    </source>
</evidence>
<gene>
    <name evidence="2" type="ORF">COMA2_230045</name>
</gene>
<reference evidence="3" key="1">
    <citation type="submission" date="2015-10" db="EMBL/GenBank/DDBJ databases">
        <authorList>
            <person name="Luecker S."/>
            <person name="Luecker S."/>
        </authorList>
    </citation>
    <scope>NUCLEOTIDE SEQUENCE [LARGE SCALE GENOMIC DNA]</scope>
</reference>
<keyword evidence="1" id="KW-0732">Signal</keyword>
<dbReference type="RefSeq" id="WP_139077296.1">
    <property type="nucleotide sequence ID" value="NZ_CZPZ01000016.1"/>
</dbReference>
<feature type="signal peptide" evidence="1">
    <location>
        <begin position="1"/>
        <end position="24"/>
    </location>
</feature>
<feature type="chain" id="PRO_5006624105" evidence="1">
    <location>
        <begin position="25"/>
        <end position="187"/>
    </location>
</feature>
<organism evidence="2 3">
    <name type="scientific">Candidatus Nitrospira nitrificans</name>
    <dbReference type="NCBI Taxonomy" id="1742973"/>
    <lineage>
        <taxon>Bacteria</taxon>
        <taxon>Pseudomonadati</taxon>
        <taxon>Nitrospirota</taxon>
        <taxon>Nitrospiria</taxon>
        <taxon>Nitrospirales</taxon>
        <taxon>Nitrospiraceae</taxon>
        <taxon>Nitrospira</taxon>
    </lineage>
</organism>
<sequence>MRPTRICSFLAAMLAVFSASPAFSDAESGSGITWDCPQADGSSIYTNKERISCRAMALKPLSVVPDLENMPTLPRTTIAGEPQYQIPSYQDRAIGTEGRQVPDWARDWHASNTASGSIQAEVCALYMEWIQLVQRTRGGMFFGSDPSYGGDVTGRTQRMPSHSFYDNARYIALSRLFGTGFVPIGCF</sequence>
<dbReference type="OrthoDB" id="9794541at2"/>
<dbReference type="AlphaFoldDB" id="A0A0S4LKK2"/>
<dbReference type="Proteomes" id="UP000198736">
    <property type="component" value="Unassembled WGS sequence"/>
</dbReference>
<keyword evidence="3" id="KW-1185">Reference proteome</keyword>
<evidence type="ECO:0000256" key="1">
    <source>
        <dbReference type="SAM" id="SignalP"/>
    </source>
</evidence>
<name>A0A0S4LKK2_9BACT</name>
<proteinExistence type="predicted"/>
<protein>
    <submittedName>
        <fullName evidence="2">Exported protein</fullName>
    </submittedName>
</protein>